<dbReference type="EC" id="3.5.1.-" evidence="2"/>
<comment type="function">
    <text evidence="2">Involved in pyrimidine catabolism. May facilitate the hydrolysis of carbamate, a reaction that can also occur spontaneously.</text>
</comment>
<dbReference type="RefSeq" id="WP_122168769.1">
    <property type="nucleotide sequence ID" value="NZ_CP180504.1"/>
</dbReference>
<evidence type="ECO:0000256" key="2">
    <source>
        <dbReference type="HAMAP-Rule" id="MF_00832"/>
    </source>
</evidence>
<dbReference type="InterPro" id="IPR019913">
    <property type="entry name" value="Pyrimidine_utilisation_RutD"/>
</dbReference>
<comment type="caution">
    <text evidence="5">The sequence shown here is derived from an EMBL/GenBank/DDBJ whole genome shotgun (WGS) entry which is preliminary data.</text>
</comment>
<dbReference type="PRINTS" id="PR00111">
    <property type="entry name" value="ABHYDROLASE"/>
</dbReference>
<dbReference type="Pfam" id="PF00561">
    <property type="entry name" value="Abhydrolase_1"/>
    <property type="match status" value="1"/>
</dbReference>
<dbReference type="Proteomes" id="UP000269774">
    <property type="component" value="Unassembled WGS sequence"/>
</dbReference>
<dbReference type="PANTHER" id="PTHR43433">
    <property type="entry name" value="HYDROLASE, ALPHA/BETA FOLD FAMILY PROTEIN"/>
    <property type="match status" value="1"/>
</dbReference>
<dbReference type="InterPro" id="IPR050471">
    <property type="entry name" value="AB_hydrolase"/>
</dbReference>
<organism evidence="5 6">
    <name type="scientific">Stutzerimonas zhaodongensis</name>
    <dbReference type="NCBI Taxonomy" id="1176257"/>
    <lineage>
        <taxon>Bacteria</taxon>
        <taxon>Pseudomonadati</taxon>
        <taxon>Pseudomonadota</taxon>
        <taxon>Gammaproteobacteria</taxon>
        <taxon>Pseudomonadales</taxon>
        <taxon>Pseudomonadaceae</taxon>
        <taxon>Stutzerimonas</taxon>
    </lineage>
</organism>
<dbReference type="PANTHER" id="PTHR43433:SF5">
    <property type="entry name" value="AB HYDROLASE-1 DOMAIN-CONTAINING PROTEIN"/>
    <property type="match status" value="1"/>
</dbReference>
<dbReference type="Gene3D" id="3.40.50.1820">
    <property type="entry name" value="alpha/beta hydrolase"/>
    <property type="match status" value="1"/>
</dbReference>
<gene>
    <name evidence="2 5" type="primary">rutD</name>
    <name evidence="5" type="ORF">EA797_20815</name>
</gene>
<evidence type="ECO:0000259" key="3">
    <source>
        <dbReference type="Pfam" id="PF00561"/>
    </source>
</evidence>
<sequence length="265" mass="29059">MHYEIHGCLDADAPTLVLSSGLGGAGAFWTPQLSILAQDYRVLVYDQLGTNKSQASLPEGYSIKSMALELLDLLDSLDIHHCHFIGHALGGLVGLQMALLRPQLLQSQVLINAWSSPNPHSARCFAVRKSLLRDSGPAAYVQAQPLFLYPPDWIAANSERLAKDDEHALAHFPAPITVLRRIEALLNFDIEAELASIQTPTLLIANRDDVLVPWNRSQHMANVLPNARLELLKYGGHASSVSDSEPFNRVLLDYLAERCGQVDAA</sequence>
<accession>A0A3M2HPM7</accession>
<evidence type="ECO:0000256" key="1">
    <source>
        <dbReference type="ARBA" id="ARBA00022801"/>
    </source>
</evidence>
<dbReference type="GO" id="GO:0006212">
    <property type="term" value="P:uracil catabolic process"/>
    <property type="evidence" value="ECO:0007669"/>
    <property type="project" value="UniProtKB-UniRule"/>
</dbReference>
<evidence type="ECO:0000259" key="4">
    <source>
        <dbReference type="Pfam" id="PF08386"/>
    </source>
</evidence>
<reference evidence="5 6" key="1">
    <citation type="submission" date="2018-10" db="EMBL/GenBank/DDBJ databases">
        <title>Pseudomonas zhaodongensis NEAU-ST5-21(T) genome.</title>
        <authorList>
            <person name="Peng J."/>
            <person name="Liu Z.-P."/>
        </authorList>
    </citation>
    <scope>NUCLEOTIDE SEQUENCE [LARGE SCALE GENOMIC DNA]</scope>
    <source>
        <strain evidence="5 6">NEAU-ST5-21</strain>
    </source>
</reference>
<comment type="catalytic activity">
    <reaction evidence="2">
        <text>carbamate + 2 H(+) = NH4(+) + CO2</text>
        <dbReference type="Rhea" id="RHEA:15649"/>
        <dbReference type="ChEBI" id="CHEBI:13941"/>
        <dbReference type="ChEBI" id="CHEBI:15378"/>
        <dbReference type="ChEBI" id="CHEBI:16526"/>
        <dbReference type="ChEBI" id="CHEBI:28938"/>
    </reaction>
</comment>
<name>A0A3M2HPM7_9GAMM</name>
<dbReference type="OrthoDB" id="9804723at2"/>
<feature type="domain" description="Peptidase S33 tripeptidyl aminopeptidase-like C-terminal" evidence="4">
    <location>
        <begin position="197"/>
        <end position="257"/>
    </location>
</feature>
<dbReference type="AlphaFoldDB" id="A0A3M2HPM7"/>
<proteinExistence type="inferred from homology"/>
<dbReference type="EMBL" id="RFFM01000009">
    <property type="protein sequence ID" value="RMH87694.1"/>
    <property type="molecule type" value="Genomic_DNA"/>
</dbReference>
<comment type="similarity">
    <text evidence="2">Belongs to the AB hydrolase superfamily. Hydrolase RutD family.</text>
</comment>
<dbReference type="GO" id="GO:0019740">
    <property type="term" value="P:nitrogen utilization"/>
    <property type="evidence" value="ECO:0007669"/>
    <property type="project" value="UniProtKB-UniRule"/>
</dbReference>
<dbReference type="HAMAP" id="MF_00832">
    <property type="entry name" value="RutD"/>
    <property type="match status" value="1"/>
</dbReference>
<feature type="domain" description="AB hydrolase-1" evidence="3">
    <location>
        <begin position="14"/>
        <end position="119"/>
    </location>
</feature>
<evidence type="ECO:0000313" key="6">
    <source>
        <dbReference type="Proteomes" id="UP000269774"/>
    </source>
</evidence>
<dbReference type="GO" id="GO:0016811">
    <property type="term" value="F:hydrolase activity, acting on carbon-nitrogen (but not peptide) bonds, in linear amides"/>
    <property type="evidence" value="ECO:0007669"/>
    <property type="project" value="InterPro"/>
</dbReference>
<evidence type="ECO:0000313" key="5">
    <source>
        <dbReference type="EMBL" id="RMH87694.1"/>
    </source>
</evidence>
<keyword evidence="1 2" id="KW-0378">Hydrolase</keyword>
<dbReference type="SUPFAM" id="SSF53474">
    <property type="entry name" value="alpha/beta-Hydrolases"/>
    <property type="match status" value="1"/>
</dbReference>
<protein>
    <recommendedName>
        <fullName evidence="2">Putative carbamate hydrolase RutD</fullName>
        <ecNumber evidence="2">3.5.1.-</ecNumber>
    </recommendedName>
    <alternativeName>
        <fullName evidence="2">Aminohydrolase</fullName>
    </alternativeName>
</protein>
<dbReference type="NCBIfam" id="TIGR03611">
    <property type="entry name" value="RutD"/>
    <property type="match status" value="1"/>
</dbReference>
<dbReference type="InterPro" id="IPR029058">
    <property type="entry name" value="AB_hydrolase_fold"/>
</dbReference>
<dbReference type="InterPro" id="IPR013595">
    <property type="entry name" value="Pept_S33_TAP-like_C"/>
</dbReference>
<keyword evidence="6" id="KW-1185">Reference proteome</keyword>
<dbReference type="InterPro" id="IPR000073">
    <property type="entry name" value="AB_hydrolase_1"/>
</dbReference>
<dbReference type="Pfam" id="PF08386">
    <property type="entry name" value="Abhydrolase_4"/>
    <property type="match status" value="1"/>
</dbReference>